<evidence type="ECO:0000313" key="2">
    <source>
        <dbReference type="EMBL" id="MFC5579613.1"/>
    </source>
</evidence>
<dbReference type="Proteomes" id="UP001596111">
    <property type="component" value="Unassembled WGS sequence"/>
</dbReference>
<keyword evidence="3" id="KW-1185">Reference proteome</keyword>
<gene>
    <name evidence="2" type="ORF">ACFPPB_00580</name>
</gene>
<sequence length="266" mass="29564">MTDDASAAPRFSIITATFNACNALSSTARSLQEQTCHSFEWLIVDGASTDDTLAVVKGFGNLVTTMVSEPDTGIYNAWNKVLPHLRGEWVLFLGAGDVLYGADTLAKVLDELDKLPLETTTAYGGTTLFDAASGIDMRARNPEWQGLRGPWGGGRPWMPCHQGVFQRARVFRDFRFDERCRICADGETLLGELLAGRSAKLDVMVARFDAAGISSQPRNRLRMVSESVYINWKLGIFHVRPVYQLAVLVVNALLHPWRIWRTRRSG</sequence>
<dbReference type="PANTHER" id="PTHR43685">
    <property type="entry name" value="GLYCOSYLTRANSFERASE"/>
    <property type="match status" value="1"/>
</dbReference>
<comment type="caution">
    <text evidence="2">The sequence shown here is derived from an EMBL/GenBank/DDBJ whole genome shotgun (WGS) entry which is preliminary data.</text>
</comment>
<dbReference type="EMBL" id="JBHSNG010000001">
    <property type="protein sequence ID" value="MFC5579613.1"/>
    <property type="molecule type" value="Genomic_DNA"/>
</dbReference>
<dbReference type="InterPro" id="IPR001173">
    <property type="entry name" value="Glyco_trans_2-like"/>
</dbReference>
<evidence type="ECO:0000313" key="3">
    <source>
        <dbReference type="Proteomes" id="UP001596111"/>
    </source>
</evidence>
<dbReference type="PANTHER" id="PTHR43685:SF2">
    <property type="entry name" value="GLYCOSYLTRANSFERASE 2-LIKE DOMAIN-CONTAINING PROTEIN"/>
    <property type="match status" value="1"/>
</dbReference>
<name>A0ABW0SSP3_9GAMM</name>
<dbReference type="GO" id="GO:0016757">
    <property type="term" value="F:glycosyltransferase activity"/>
    <property type="evidence" value="ECO:0007669"/>
    <property type="project" value="UniProtKB-KW"/>
</dbReference>
<dbReference type="Gene3D" id="3.90.550.10">
    <property type="entry name" value="Spore Coat Polysaccharide Biosynthesis Protein SpsA, Chain A"/>
    <property type="match status" value="1"/>
</dbReference>
<dbReference type="SUPFAM" id="SSF53448">
    <property type="entry name" value="Nucleotide-diphospho-sugar transferases"/>
    <property type="match status" value="1"/>
</dbReference>
<feature type="domain" description="Glycosyltransferase 2-like" evidence="1">
    <location>
        <begin position="12"/>
        <end position="116"/>
    </location>
</feature>
<keyword evidence="2" id="KW-0328">Glycosyltransferase</keyword>
<organism evidence="2 3">
    <name type="scientific">Rhodanobacter terrae</name>
    <dbReference type="NCBI Taxonomy" id="418647"/>
    <lineage>
        <taxon>Bacteria</taxon>
        <taxon>Pseudomonadati</taxon>
        <taxon>Pseudomonadota</taxon>
        <taxon>Gammaproteobacteria</taxon>
        <taxon>Lysobacterales</taxon>
        <taxon>Rhodanobacteraceae</taxon>
        <taxon>Rhodanobacter</taxon>
    </lineage>
</organism>
<evidence type="ECO:0000259" key="1">
    <source>
        <dbReference type="Pfam" id="PF00535"/>
    </source>
</evidence>
<accession>A0ABW0SSP3</accession>
<dbReference type="InterPro" id="IPR029044">
    <property type="entry name" value="Nucleotide-diphossugar_trans"/>
</dbReference>
<dbReference type="RefSeq" id="WP_377323348.1">
    <property type="nucleotide sequence ID" value="NZ_JBHSNG010000001.1"/>
</dbReference>
<dbReference type="Pfam" id="PF00535">
    <property type="entry name" value="Glycos_transf_2"/>
    <property type="match status" value="1"/>
</dbReference>
<keyword evidence="2" id="KW-0808">Transferase</keyword>
<proteinExistence type="predicted"/>
<dbReference type="EC" id="2.4.-.-" evidence="2"/>
<protein>
    <submittedName>
        <fullName evidence="2">Glycosyltransferase</fullName>
        <ecNumber evidence="2">2.4.-.-</ecNumber>
    </submittedName>
</protein>
<dbReference type="InterPro" id="IPR050834">
    <property type="entry name" value="Glycosyltransf_2"/>
</dbReference>
<reference evidence="3" key="1">
    <citation type="journal article" date="2019" name="Int. J. Syst. Evol. Microbiol.">
        <title>The Global Catalogue of Microorganisms (GCM) 10K type strain sequencing project: providing services to taxonomists for standard genome sequencing and annotation.</title>
        <authorList>
            <consortium name="The Broad Institute Genomics Platform"/>
            <consortium name="The Broad Institute Genome Sequencing Center for Infectious Disease"/>
            <person name="Wu L."/>
            <person name="Ma J."/>
        </authorList>
    </citation>
    <scope>NUCLEOTIDE SEQUENCE [LARGE SCALE GENOMIC DNA]</scope>
    <source>
        <strain evidence="3">CGMCC 1.13587</strain>
    </source>
</reference>